<dbReference type="Gene3D" id="3.40.720.10">
    <property type="entry name" value="Alkaline Phosphatase, subunit A"/>
    <property type="match status" value="1"/>
</dbReference>
<gene>
    <name evidence="4" type="ORF">Poly59_21700</name>
</gene>
<dbReference type="Proteomes" id="UP000317977">
    <property type="component" value="Unassembled WGS sequence"/>
</dbReference>
<dbReference type="PROSITE" id="PS00523">
    <property type="entry name" value="SULFATASE_1"/>
    <property type="match status" value="1"/>
</dbReference>
<keyword evidence="2 4" id="KW-0378">Hydrolase</keyword>
<dbReference type="SUPFAM" id="SSF53649">
    <property type="entry name" value="Alkaline phosphatase-like"/>
    <property type="match status" value="1"/>
</dbReference>
<organism evidence="4 5">
    <name type="scientific">Rubripirellula reticaptiva</name>
    <dbReference type="NCBI Taxonomy" id="2528013"/>
    <lineage>
        <taxon>Bacteria</taxon>
        <taxon>Pseudomonadati</taxon>
        <taxon>Planctomycetota</taxon>
        <taxon>Planctomycetia</taxon>
        <taxon>Pirellulales</taxon>
        <taxon>Pirellulaceae</taxon>
        <taxon>Rubripirellula</taxon>
    </lineage>
</organism>
<evidence type="ECO:0000256" key="1">
    <source>
        <dbReference type="ARBA" id="ARBA00008779"/>
    </source>
</evidence>
<sequence length="516" mass="58584">MGTKAVKTAAYRYTLLLTFVVCTNLLGQNRTEAAEQPNVVFVFSDDQRYNSLSMTGDPVTQTPHLDRLATEGVFFNQAFITTPICGPSRANIFTGQWERKNHIGFTMVSQNVITEEAFANSWLMKLKDAGYSTAFIGKHHAKIVDRGNTPLKKNTDFCYYGEGHLGFHFGKHKAFTNLKNRSQVEGLFEATEAFLRPGHDFDYFYRNADKSVANCLKQRDPGKPFAAWVNFNLPHAASIGPMGSEPTDPEFYSSLYNDRADAVPFPDGYPLNVTLPKHVFSNDDLMPYYRHGNRKGLLNTKIKMNRAVYAIDQFIGNLRKMLADIDEDKNTIIVFCSDNGLLLGEHGFGGKTMLYEESVHVPLIVYSPFLPEKVRGTQRDEFVVGQDIPATILDMCGLDVPSTYQGVSMLPLIEGKHVDWRGDVFLENLFTMQGYPRQEAVRGERYKYIRYFSKENDRDQYLPDASIAGEKPIYEELFDLQTDPRELVNLASSPEYEVTLQTYRDRCQELVVELAE</sequence>
<comment type="caution">
    <text evidence="4">The sequence shown here is derived from an EMBL/GenBank/DDBJ whole genome shotgun (WGS) entry which is preliminary data.</text>
</comment>
<evidence type="ECO:0000313" key="5">
    <source>
        <dbReference type="Proteomes" id="UP000317977"/>
    </source>
</evidence>
<dbReference type="GO" id="GO:0004065">
    <property type="term" value="F:arylsulfatase activity"/>
    <property type="evidence" value="ECO:0007669"/>
    <property type="project" value="UniProtKB-EC"/>
</dbReference>
<feature type="domain" description="Sulfatase N-terminal" evidence="3">
    <location>
        <begin position="37"/>
        <end position="397"/>
    </location>
</feature>
<dbReference type="InterPro" id="IPR024607">
    <property type="entry name" value="Sulfatase_CS"/>
</dbReference>
<dbReference type="InterPro" id="IPR000917">
    <property type="entry name" value="Sulfatase_N"/>
</dbReference>
<dbReference type="PANTHER" id="PTHR43751:SF1">
    <property type="entry name" value="SULFATASE ATSG-RELATED"/>
    <property type="match status" value="1"/>
</dbReference>
<dbReference type="PANTHER" id="PTHR43751">
    <property type="entry name" value="SULFATASE"/>
    <property type="match status" value="1"/>
</dbReference>
<dbReference type="EMBL" id="SJPX01000002">
    <property type="protein sequence ID" value="TWU55867.1"/>
    <property type="molecule type" value="Genomic_DNA"/>
</dbReference>
<dbReference type="InterPro" id="IPR052701">
    <property type="entry name" value="GAG_Ulvan_Degrading_Sulfatases"/>
</dbReference>
<dbReference type="EC" id="3.1.6.1" evidence="4"/>
<dbReference type="InterPro" id="IPR017850">
    <property type="entry name" value="Alkaline_phosphatase_core_sf"/>
</dbReference>
<accession>A0A5C6F612</accession>
<evidence type="ECO:0000259" key="3">
    <source>
        <dbReference type="Pfam" id="PF00884"/>
    </source>
</evidence>
<dbReference type="Pfam" id="PF00884">
    <property type="entry name" value="Sulfatase"/>
    <property type="match status" value="1"/>
</dbReference>
<name>A0A5C6F612_9BACT</name>
<keyword evidence="5" id="KW-1185">Reference proteome</keyword>
<comment type="similarity">
    <text evidence="1">Belongs to the sulfatase family.</text>
</comment>
<protein>
    <submittedName>
        <fullName evidence="4">Arylsulfatase</fullName>
        <ecNumber evidence="4">3.1.6.1</ecNumber>
    </submittedName>
</protein>
<evidence type="ECO:0000313" key="4">
    <source>
        <dbReference type="EMBL" id="TWU55867.1"/>
    </source>
</evidence>
<dbReference type="RefSeq" id="WP_146533983.1">
    <property type="nucleotide sequence ID" value="NZ_SJPX01000002.1"/>
</dbReference>
<dbReference type="OrthoDB" id="229496at2"/>
<proteinExistence type="inferred from homology"/>
<reference evidence="4 5" key="1">
    <citation type="submission" date="2019-02" db="EMBL/GenBank/DDBJ databases">
        <title>Deep-cultivation of Planctomycetes and their phenomic and genomic characterization uncovers novel biology.</title>
        <authorList>
            <person name="Wiegand S."/>
            <person name="Jogler M."/>
            <person name="Boedeker C."/>
            <person name="Pinto D."/>
            <person name="Vollmers J."/>
            <person name="Rivas-Marin E."/>
            <person name="Kohn T."/>
            <person name="Peeters S.H."/>
            <person name="Heuer A."/>
            <person name="Rast P."/>
            <person name="Oberbeckmann S."/>
            <person name="Bunk B."/>
            <person name="Jeske O."/>
            <person name="Meyerdierks A."/>
            <person name="Storesund J.E."/>
            <person name="Kallscheuer N."/>
            <person name="Luecker S."/>
            <person name="Lage O.M."/>
            <person name="Pohl T."/>
            <person name="Merkel B.J."/>
            <person name="Hornburger P."/>
            <person name="Mueller R.-W."/>
            <person name="Bruemmer F."/>
            <person name="Labrenz M."/>
            <person name="Spormann A.M."/>
            <person name="Op Den Camp H."/>
            <person name="Overmann J."/>
            <person name="Amann R."/>
            <person name="Jetten M.S.M."/>
            <person name="Mascher T."/>
            <person name="Medema M.H."/>
            <person name="Devos D.P."/>
            <person name="Kaster A.-K."/>
            <person name="Ovreas L."/>
            <person name="Rohde M."/>
            <person name="Galperin M.Y."/>
            <person name="Jogler C."/>
        </authorList>
    </citation>
    <scope>NUCLEOTIDE SEQUENCE [LARGE SCALE GENOMIC DNA]</scope>
    <source>
        <strain evidence="4 5">Poly59</strain>
    </source>
</reference>
<dbReference type="AlphaFoldDB" id="A0A5C6F612"/>
<evidence type="ECO:0000256" key="2">
    <source>
        <dbReference type="ARBA" id="ARBA00022801"/>
    </source>
</evidence>